<protein>
    <submittedName>
        <fullName evidence="3">Hemagglutinin repeat-containing protein</fullName>
    </submittedName>
</protein>
<feature type="domain" description="Filamentous haemagglutinin FhaB/tRNA nuclease CdiA-like TPS" evidence="2">
    <location>
        <begin position="97"/>
        <end position="218"/>
    </location>
</feature>
<dbReference type="InterPro" id="IPR011050">
    <property type="entry name" value="Pectin_lyase_fold/virulence"/>
</dbReference>
<dbReference type="Pfam" id="PF05860">
    <property type="entry name" value="TPS"/>
    <property type="match status" value="1"/>
</dbReference>
<comment type="caution">
    <text evidence="3">The sequence shown here is derived from an EMBL/GenBank/DDBJ whole genome shotgun (WGS) entry which is preliminary data.</text>
</comment>
<dbReference type="SMART" id="SM00912">
    <property type="entry name" value="Haemagg_act"/>
    <property type="match status" value="1"/>
</dbReference>
<feature type="region of interest" description="Disordered" evidence="1">
    <location>
        <begin position="2157"/>
        <end position="2178"/>
    </location>
</feature>
<dbReference type="InterPro" id="IPR010069">
    <property type="entry name" value="CdiA_FHA1_rpt"/>
</dbReference>
<feature type="region of interest" description="Disordered" evidence="1">
    <location>
        <begin position="2005"/>
        <end position="2026"/>
    </location>
</feature>
<dbReference type="NCBIfam" id="TIGR01731">
    <property type="entry name" value="fil_hemag_20aa"/>
    <property type="match status" value="16"/>
</dbReference>
<dbReference type="InterPro" id="IPR024973">
    <property type="entry name" value="ESPR"/>
</dbReference>
<feature type="compositionally biased region" description="Low complexity" evidence="1">
    <location>
        <begin position="2005"/>
        <end position="2024"/>
    </location>
</feature>
<dbReference type="InterPro" id="IPR012334">
    <property type="entry name" value="Pectin_lyas_fold"/>
</dbReference>
<evidence type="ECO:0000313" key="3">
    <source>
        <dbReference type="EMBL" id="MEM5424374.1"/>
    </source>
</evidence>
<dbReference type="InterPro" id="IPR025157">
    <property type="entry name" value="Hemagglutinin_rpt"/>
</dbReference>
<accession>A0ABU9RXE1</accession>
<dbReference type="EMBL" id="JAYMRV010000008">
    <property type="protein sequence ID" value="MEM5424374.1"/>
    <property type="molecule type" value="Genomic_DNA"/>
</dbReference>
<sequence length="3046" mass="299663">MPDIIWPQGLIKMNDRCYRLVFSKLLGMLVAVSETATGHSSAYHGKTGPARALQSFALFSMRHAAFAALVLFGLAPALSEAQIAPSGAHAPNVITTANGLPQVNVTKPSGAGVSLNTYSQFDVQKNGTILNNSPVIAGTQLAGQISGNPNFGPNDAAKIIVNQVNSNNPSQLRGYVEVAGKKADVVIANSSGIVVDGGGFINTARGILTTGNPLIDGSGNLTGFSVRGGLITVQGAGLNASNIDEVDLLSRALEVNAAIYGGNTLHVVTGANNIDYTSLVPTPIAGTGPAPGVAIDVSQLGGMYSGRIILVGTENGVGVANAGAIAAQAGDLILTSAGQLVQSGKVNASGNVGISATGVANTGTIYAQGNTAIGTEGTVSNSGTVAAQQNTSITAGGIASTGTLGAGVNGDGSVGSSGDLLLSASGQLDATGLNLAGGNATLTGSGVNLAGSETAANRNLSLAAYGGDVNLAGATTSAGGAVNAQATGALVNDSGSLSAGSGITLDTGSISNHQGEMSSQGAFVAQTSGQMANQGGQFVSQGAMQVSSGGAIANNAGVMQGAAGVSVAGSSLDNTAGRITSLSSDGLSVTTTGQLLNAAGSMAGGAQGGVIGGNGAVTLQGGSIVNHGAVSAQTDLQVDTHSLNNDAGTLQAQNNATINAGAQLTDNGGAIVAGQAARLSARTLDNSGGVTQAALLALNATNVVNHAGTITQSGSGPMSVNVSNTLDNSAGGTLQTNSTDLSLTSAAIENDGGTITHAGTGTLTLDAGNGRGTLSNVNGKIQSNGEVVAQAGAFNNTQGQVVAQNGLIATVGGALNNTNGKLLSNADLSLTSGTLSNDDGQAGAGANETIHAGSVTNSGGVFVAPNLSITTGGTFDNSGGETQANQLALSATDLLNRGGTITQLGASAMALDVSDTLDNSANGVIQTNSTDFTLAPASLINDNGGTITHAGTGTLTIDPGNGSGSFSNAGGQVLTAGQLQVKAGSVNNQAGALAAQGVISATVAGDVNNNQGVVRSLSSIDLASGGALTNVNGQIQSGTGSPGDSSTLGVQAASIDSTNGLIGNLGTGDTIVQGGSQIVNSNGLVAGNGAVKLNASSISNTQHGQVAGAAVSIQTGTLDDNAGKIGTFTGSGGDVDITATGAVSNTNGQIGADHDLLISAATLTGGGAYSAANDVTANLLGDFAPTSAMQFTAGHNLTFTLPGIFSNSATLQAVDNLNVNVNDINNSGAMMAGGTLSTQSNTLENSGAIVGSSVSLNATTRISNVGPTALIGATDSNGLLELLAPDIENRDDTTTTDTQATTAIFGLGRVVLAGGKGASGNYTNANLIDNVSALIQSSADMAMYSNQVTNTRRVMTTDGAYTEAVDPSIIERLGISLSGCTAAYMAACGPGNPQVMGIQFDPNASNYDPAVIAALQAGPGGMPIDPPHGGQWNSTYQYTTYTGVALGNLITAISPKAQIMAGGNLDLSNVGLFQNYWSAVAAVGNIAMPAYLDANSWAGQLAPGVQVTYSGQYHYDNYDNSEHNWQLPFGNATFVTSNPGGYQVAPASIKLYSLPNYEATWGAGGTISGNGVSINNIVGNAGIPSLGLVNGQSISGINVGSVSGSANGTKSGAASVQGNATQVDPVIAHATAVSVLSNLSVPQGGLFSRDTAPNAPYLIESNPAFTSAKSFISSDYYLQQLGLNPQTVEKRLGDGLYEQQLVQNQITSLTGKAVLGPYTDTQAMHQALLAAGASLSESLNLPLGMALSPAQVAALTTNVVIMQTEMVDGQSVLVPVVYLAQASQQNMNGPLITATDIDLQNAQTFTNSGTMQASNSLTINGKSIDNAFGTLQSGGLMSLATTGDVNFTSATVNAGSLALNAGGNLLLNTATNTVNQVSATGATRTTTMLGPIANLNVKGDAAIVTGGNFEQNGANLNVGGNLGMAVGGNYDIGTVQTGEQKVVHGANGVSDTNLNSGTGSSVNVGGISRIGVAGNLTATGAAINLAGGGIVAAKGDVTLQAATTTSTVDSSSAGSDHHGSYSASMHTSDNTLTATTLKAGNSLIVASGNDINVTGSTISLDKGTATLAATNNVNIGAATETRVHNSQEQHSHSNVVSGKEVSSSSDTTTTISHGSLISADSVAISSGKDINVAGSAIVGTNDVALSAAHDVNITASQDTMKSSSSYQEKDSGLGTSGLSVTIGSRQAATTDQQSSVTNNASLIGSSTGNVSITAGHDVGITGSEVVAGGNVALTGQDVAVNAAYDTYKDNQTQQTSQSGLSVGLGGGLVSLGQQMASTVRQGIQSGDSRLTAVQGLAAAEMAYQNRGAIGNAASGLANGDASAATQGVQLQISVGSSHSSSNSSTSITTAKGSSIIGNGNVIVTATGAPDANGNAQAGTGDITMTGATVTGKNVSLAANNAITLQSARSTEQDISSNSSSGWNAGVGIGVGKSTGISVFASAQNSHGQGNGSSVTQDNTTIAAGNTLTMTSGGNTTLAGAQVSGNTANVDVGGDLTMTSLQDTSTYGANQHSSGISGTLTYGYGSSVDASVSHTGIDSNYASVNQQTGIVAGTGGFDVNVAGHTQLNGAEIASAAATANNSLTTGSLGFNDVQNTMSYSGSTQGFSLSGGPSFAQTSDSASGTTHAAVSPGTITVKSDQQSGTDSTAGLSRDTANANQTVQNTFNLQQVQNNLAFAQAFGKTATYAVGQIADQLENSNPAFAEGGVARDAMHAAVAAIGAALSGGNIAGAVGGSLGGDALQSLAQPIIDQAVSQAPPENQAALRNALNEVVAAAGGAAGGALAGGGSSGGIAGAGSASNNEVYNRQLDQSEKQVIKNLANGDPTEQHRLEAAACALVQCAAQYAPGTADYAKYSALQAEGAGYTSEQAHLQNYSGTFFSAGTYGGMVQSSGSLFHYSSSDAQADQAAMLSAMGAQRPGSVDYLTVQGGGLGVGGALTINLHNGNVYLSGSGSVPVVPGASVVGGMVASNAGLPMNMRGNNTNDFLAGASAAGGVCAFGICGGVNHGIGGDTAFEVGVGTGGISKLPNLSGYFGTGYGNRVGTMPGY</sequence>
<dbReference type="Proteomes" id="UP001489897">
    <property type="component" value="Unassembled WGS sequence"/>
</dbReference>
<feature type="region of interest" description="Disordered" evidence="1">
    <location>
        <begin position="2607"/>
        <end position="2650"/>
    </location>
</feature>
<evidence type="ECO:0000259" key="2">
    <source>
        <dbReference type="SMART" id="SM00912"/>
    </source>
</evidence>
<proteinExistence type="predicted"/>
<dbReference type="Pfam" id="PF13018">
    <property type="entry name" value="ESPR"/>
    <property type="match status" value="1"/>
</dbReference>
<dbReference type="SUPFAM" id="SSF51126">
    <property type="entry name" value="Pectin lyase-like"/>
    <property type="match status" value="1"/>
</dbReference>
<evidence type="ECO:0000313" key="4">
    <source>
        <dbReference type="Proteomes" id="UP001489897"/>
    </source>
</evidence>
<dbReference type="NCBIfam" id="TIGR01901">
    <property type="entry name" value="adhes_NPXG"/>
    <property type="match status" value="1"/>
</dbReference>
<dbReference type="Pfam" id="PF13332">
    <property type="entry name" value="Fil_haemagg_2"/>
    <property type="match status" value="3"/>
</dbReference>
<feature type="compositionally biased region" description="Polar residues" evidence="1">
    <location>
        <begin position="2157"/>
        <end position="2166"/>
    </location>
</feature>
<keyword evidence="4" id="KW-1185">Reference proteome</keyword>
<name>A0ABU9RXE1_9BURK</name>
<dbReference type="Gene3D" id="2.160.20.10">
    <property type="entry name" value="Single-stranded right-handed beta-helix, Pectin lyase-like"/>
    <property type="match status" value="1"/>
</dbReference>
<feature type="region of interest" description="Disordered" evidence="1">
    <location>
        <begin position="2085"/>
        <end position="2110"/>
    </location>
</feature>
<reference evidence="3 4" key="1">
    <citation type="submission" date="2024-01" db="EMBL/GenBank/DDBJ databases">
        <title>The diversity of rhizobia nodulating Mimosa spp. in eleven states of Brazil covering several biomes is determined by host plant, location, and edaphic factors.</title>
        <authorList>
            <person name="Rouws L."/>
            <person name="Barauna A."/>
            <person name="Beukes C."/>
            <person name="De Faria S.M."/>
            <person name="Gross E."/>
            <person name="Dos Reis Junior F.B."/>
            <person name="Simon M."/>
            <person name="Maluk M."/>
            <person name="Odee D.W."/>
            <person name="Kenicer G."/>
            <person name="Young J.P.W."/>
            <person name="Reis V.M."/>
            <person name="Zilli J."/>
            <person name="James E.K."/>
        </authorList>
    </citation>
    <scope>NUCLEOTIDE SEQUENCE [LARGE SCALE GENOMIC DNA]</scope>
    <source>
        <strain evidence="3 4">JPY167</strain>
    </source>
</reference>
<gene>
    <name evidence="3" type="ORF">VSR73_25330</name>
</gene>
<dbReference type="InterPro" id="IPR008638">
    <property type="entry name" value="FhaB/CdiA-like_TPS"/>
</dbReference>
<evidence type="ECO:0000256" key="1">
    <source>
        <dbReference type="SAM" id="MobiDB-lite"/>
    </source>
</evidence>
<organism evidence="3 4">
    <name type="scientific">Paraburkholderia ferrariae</name>
    <dbReference type="NCBI Taxonomy" id="386056"/>
    <lineage>
        <taxon>Bacteria</taxon>
        <taxon>Pseudomonadati</taxon>
        <taxon>Pseudomonadota</taxon>
        <taxon>Betaproteobacteria</taxon>
        <taxon>Burkholderiales</taxon>
        <taxon>Burkholderiaceae</taxon>
        <taxon>Paraburkholderia</taxon>
    </lineage>
</organism>
<feature type="compositionally biased region" description="Polar residues" evidence="1">
    <location>
        <begin position="2613"/>
        <end position="2650"/>
    </location>
</feature>